<proteinExistence type="predicted"/>
<dbReference type="InterPro" id="IPR038056">
    <property type="entry name" value="YjbR-like_sf"/>
</dbReference>
<evidence type="ECO:0000313" key="1">
    <source>
        <dbReference type="EMBL" id="AFM04213.1"/>
    </source>
</evidence>
<dbReference type="RefSeq" id="WP_014797665.1">
    <property type="nucleotide sequence ID" value="NC_018018.1"/>
</dbReference>
<sequence length="132" mass="15465">MDIELFRDFCLSFPAVTEGLPFGEDTLVFKVEGKMFALINLNKADSFNVKCDPEKAIELREKYDCVKAGYHMNKKHWNTIYFGGINTEFEISLTQKQLKDWIRHSYQLVVSKLPKKIRTELYTELEKMNSES</sequence>
<dbReference type="PANTHER" id="PTHR35145">
    <property type="entry name" value="CYTOPLASMIC PROTEIN-RELATED"/>
    <property type="match status" value="1"/>
</dbReference>
<name>I4AJS8_BERLS</name>
<reference evidence="2" key="1">
    <citation type="submission" date="2012-06" db="EMBL/GenBank/DDBJ databases">
        <title>The complete genome of Flexibacter litoralis DSM 6794.</title>
        <authorList>
            <person name="Lucas S."/>
            <person name="Copeland A."/>
            <person name="Lapidus A."/>
            <person name="Glavina del Rio T."/>
            <person name="Dalin E."/>
            <person name="Tice H."/>
            <person name="Bruce D."/>
            <person name="Goodwin L."/>
            <person name="Pitluck S."/>
            <person name="Peters L."/>
            <person name="Ovchinnikova G."/>
            <person name="Lu M."/>
            <person name="Kyrpides N."/>
            <person name="Mavromatis K."/>
            <person name="Ivanova N."/>
            <person name="Brettin T."/>
            <person name="Detter J.C."/>
            <person name="Han C."/>
            <person name="Larimer F."/>
            <person name="Land M."/>
            <person name="Hauser L."/>
            <person name="Markowitz V."/>
            <person name="Cheng J.-F."/>
            <person name="Hugenholtz P."/>
            <person name="Woyke T."/>
            <person name="Wu D."/>
            <person name="Spring S."/>
            <person name="Lang E."/>
            <person name="Kopitz M."/>
            <person name="Brambilla E."/>
            <person name="Klenk H.-P."/>
            <person name="Eisen J.A."/>
        </authorList>
    </citation>
    <scope>NUCLEOTIDE SEQUENCE [LARGE SCALE GENOMIC DNA]</scope>
    <source>
        <strain evidence="2">ATCC 23117 / DSM 6794 / NBRC 15988 / NCIMB 1366 / Sio-4</strain>
    </source>
</reference>
<dbReference type="OrthoDB" id="9789813at2"/>
<dbReference type="InterPro" id="IPR058532">
    <property type="entry name" value="YjbR/MT2646/Rv2570-like"/>
</dbReference>
<dbReference type="KEGG" id="fli:Fleli_1815"/>
<dbReference type="PANTHER" id="PTHR35145:SF1">
    <property type="entry name" value="CYTOPLASMIC PROTEIN"/>
    <property type="match status" value="1"/>
</dbReference>
<accession>I4AJS8</accession>
<dbReference type="PATRIC" id="fig|880071.3.peg.1793"/>
<dbReference type="Gene3D" id="3.90.1150.30">
    <property type="match status" value="1"/>
</dbReference>
<protein>
    <recommendedName>
        <fullName evidence="3">MmcQ-like protein</fullName>
    </recommendedName>
</protein>
<dbReference type="SUPFAM" id="SSF142906">
    <property type="entry name" value="YjbR-like"/>
    <property type="match status" value="1"/>
</dbReference>
<dbReference type="Proteomes" id="UP000006054">
    <property type="component" value="Chromosome"/>
</dbReference>
<dbReference type="AlphaFoldDB" id="I4AJS8"/>
<dbReference type="Pfam" id="PF04237">
    <property type="entry name" value="YjbR"/>
    <property type="match status" value="1"/>
</dbReference>
<organism evidence="1 2">
    <name type="scientific">Bernardetia litoralis (strain ATCC 23117 / DSM 6794 / NBRC 15988 / NCIMB 1366 / Fx l1 / Sio-4)</name>
    <name type="common">Flexibacter litoralis</name>
    <dbReference type="NCBI Taxonomy" id="880071"/>
    <lineage>
        <taxon>Bacteria</taxon>
        <taxon>Pseudomonadati</taxon>
        <taxon>Bacteroidota</taxon>
        <taxon>Cytophagia</taxon>
        <taxon>Cytophagales</taxon>
        <taxon>Bernardetiaceae</taxon>
        <taxon>Bernardetia</taxon>
    </lineage>
</organism>
<evidence type="ECO:0008006" key="3">
    <source>
        <dbReference type="Google" id="ProtNLM"/>
    </source>
</evidence>
<dbReference type="EMBL" id="CP003345">
    <property type="protein sequence ID" value="AFM04213.1"/>
    <property type="molecule type" value="Genomic_DNA"/>
</dbReference>
<dbReference type="STRING" id="880071.Fleli_1815"/>
<gene>
    <name evidence="1" type="ordered locus">Fleli_1815</name>
</gene>
<keyword evidence="2" id="KW-1185">Reference proteome</keyword>
<dbReference type="InterPro" id="IPR007351">
    <property type="entry name" value="YjbR"/>
</dbReference>
<dbReference type="eggNOG" id="COG2315">
    <property type="taxonomic scope" value="Bacteria"/>
</dbReference>
<dbReference type="HOGENOM" id="CLU_105851_1_1_10"/>
<evidence type="ECO:0000313" key="2">
    <source>
        <dbReference type="Proteomes" id="UP000006054"/>
    </source>
</evidence>